<evidence type="ECO:0000313" key="2">
    <source>
        <dbReference type="Proteomes" id="UP000078486"/>
    </source>
</evidence>
<proteinExistence type="predicted"/>
<keyword evidence="2" id="KW-1185">Reference proteome</keyword>
<reference evidence="1 2" key="1">
    <citation type="submission" date="2016-01" db="EMBL/GenBank/DDBJ databases">
        <title>High potential of lignocellulose degradation of a new Verrucomicrobia species.</title>
        <authorList>
            <person name="Wang Y."/>
            <person name="Shi Y."/>
            <person name="Qiu Z."/>
            <person name="Liu S."/>
            <person name="Yang H."/>
        </authorList>
    </citation>
    <scope>NUCLEOTIDE SEQUENCE [LARGE SCALE GENOMIC DNA]</scope>
    <source>
        <strain evidence="1 2">TSB47</strain>
    </source>
</reference>
<dbReference type="PROSITE" id="PS51257">
    <property type="entry name" value="PROKAR_LIPOPROTEIN"/>
    <property type="match status" value="1"/>
</dbReference>
<comment type="caution">
    <text evidence="1">The sequence shown here is derived from an EMBL/GenBank/DDBJ whole genome shotgun (WGS) entry which is preliminary data.</text>
</comment>
<sequence length="165" mass="18043">MKMKNRLSSIIIALLLIPLILSFGCSKQNTEGAAAIPHKHEHTPPHGGTPVVLGDEVYHIELVLDQVAGKLQAYVFDGELENFIRSSVPSFEIVATINGKPETLTFEPVANPATGETVGDTSLFETQMEWLKTTKEFDATLKSIVIRGTTFSGVQFNFPKGNDKD</sequence>
<organism evidence="1 2">
    <name type="scientific">Termitidicoccus mucosus</name>
    <dbReference type="NCBI Taxonomy" id="1184151"/>
    <lineage>
        <taxon>Bacteria</taxon>
        <taxon>Pseudomonadati</taxon>
        <taxon>Verrucomicrobiota</taxon>
        <taxon>Opitutia</taxon>
        <taxon>Opitutales</taxon>
        <taxon>Opitutaceae</taxon>
        <taxon>Termitidicoccus</taxon>
    </lineage>
</organism>
<dbReference type="Proteomes" id="UP000078486">
    <property type="component" value="Unassembled WGS sequence"/>
</dbReference>
<evidence type="ECO:0000313" key="1">
    <source>
        <dbReference type="EMBL" id="OAM90400.1"/>
    </source>
</evidence>
<dbReference type="AlphaFoldDB" id="A0A178IKI7"/>
<dbReference type="STRING" id="1184151.AW736_07950"/>
<gene>
    <name evidence="1" type="ORF">AW736_07950</name>
</gene>
<name>A0A178IKI7_9BACT</name>
<dbReference type="EMBL" id="LRRQ01000058">
    <property type="protein sequence ID" value="OAM90400.1"/>
    <property type="molecule type" value="Genomic_DNA"/>
</dbReference>
<protein>
    <submittedName>
        <fullName evidence="1">Uncharacterized protein</fullName>
    </submittedName>
</protein>
<accession>A0A178IKI7</accession>